<evidence type="ECO:0008006" key="3">
    <source>
        <dbReference type="Google" id="ProtNLM"/>
    </source>
</evidence>
<dbReference type="OrthoDB" id="1422427at2759"/>
<dbReference type="EMBL" id="CABITT030000004">
    <property type="protein sequence ID" value="VVB00165.1"/>
    <property type="molecule type" value="Genomic_DNA"/>
</dbReference>
<keyword evidence="2" id="KW-1185">Reference proteome</keyword>
<dbReference type="Proteomes" id="UP000489600">
    <property type="component" value="Unassembled WGS sequence"/>
</dbReference>
<organism evidence="1 2">
    <name type="scientific">Arabis nemorensis</name>
    <dbReference type="NCBI Taxonomy" id="586526"/>
    <lineage>
        <taxon>Eukaryota</taxon>
        <taxon>Viridiplantae</taxon>
        <taxon>Streptophyta</taxon>
        <taxon>Embryophyta</taxon>
        <taxon>Tracheophyta</taxon>
        <taxon>Spermatophyta</taxon>
        <taxon>Magnoliopsida</taxon>
        <taxon>eudicotyledons</taxon>
        <taxon>Gunneridae</taxon>
        <taxon>Pentapetalae</taxon>
        <taxon>rosids</taxon>
        <taxon>malvids</taxon>
        <taxon>Brassicales</taxon>
        <taxon>Brassicaceae</taxon>
        <taxon>Arabideae</taxon>
        <taxon>Arabis</taxon>
    </lineage>
</organism>
<evidence type="ECO:0000313" key="1">
    <source>
        <dbReference type="EMBL" id="VVB00165.1"/>
    </source>
</evidence>
<sequence>MRPIGSATEEVYDMKVADLLIPSTKEWDVHKIRETLPTFEKEILCIKLSLTDVADKHIWIPQASGDYTTRTGYHITYSENPRQIATANANREFNWKSEIWEGQLSEKLKLFLWKVMQKALTV</sequence>
<accession>A0A565BEW5</accession>
<comment type="caution">
    <text evidence="1">The sequence shown here is derived from an EMBL/GenBank/DDBJ whole genome shotgun (WGS) entry which is preliminary data.</text>
</comment>
<dbReference type="AlphaFoldDB" id="A0A565BEW5"/>
<name>A0A565BEW5_9BRAS</name>
<reference evidence="1" key="1">
    <citation type="submission" date="2019-07" db="EMBL/GenBank/DDBJ databases">
        <authorList>
            <person name="Dittberner H."/>
        </authorList>
    </citation>
    <scope>NUCLEOTIDE SEQUENCE [LARGE SCALE GENOMIC DNA]</scope>
</reference>
<protein>
    <recommendedName>
        <fullName evidence="3">Reverse transcriptase zinc-binding domain-containing protein</fullName>
    </recommendedName>
</protein>
<gene>
    <name evidence="1" type="ORF">ANE_LOCUS10609</name>
</gene>
<proteinExistence type="predicted"/>
<evidence type="ECO:0000313" key="2">
    <source>
        <dbReference type="Proteomes" id="UP000489600"/>
    </source>
</evidence>